<evidence type="ECO:0000256" key="1">
    <source>
        <dbReference type="SAM" id="SignalP"/>
    </source>
</evidence>
<proteinExistence type="predicted"/>
<dbReference type="PANTHER" id="PTHR14795">
    <property type="entry name" value="HELICASE RELATED"/>
    <property type="match status" value="1"/>
</dbReference>
<name>A0A250XG21_9CHLO</name>
<dbReference type="InterPro" id="IPR004843">
    <property type="entry name" value="Calcineurin-like_PHP"/>
</dbReference>
<dbReference type="AlphaFoldDB" id="A0A250XG21"/>
<protein>
    <recommendedName>
        <fullName evidence="2">Calcineurin-like phosphoesterase domain-containing protein</fullName>
    </recommendedName>
</protein>
<dbReference type="Gene3D" id="3.60.21.10">
    <property type="match status" value="1"/>
</dbReference>
<dbReference type="Proteomes" id="UP000232323">
    <property type="component" value="Unassembled WGS sequence"/>
</dbReference>
<dbReference type="InterPro" id="IPR029052">
    <property type="entry name" value="Metallo-depent_PP-like"/>
</dbReference>
<dbReference type="STRING" id="1157962.A0A250XG21"/>
<dbReference type="OrthoDB" id="552315at2759"/>
<evidence type="ECO:0000313" key="3">
    <source>
        <dbReference type="EMBL" id="GAX82028.1"/>
    </source>
</evidence>
<feature type="chain" id="PRO_5012806634" description="Calcineurin-like phosphoesterase domain-containing protein" evidence="1">
    <location>
        <begin position="16"/>
        <end position="891"/>
    </location>
</feature>
<feature type="signal peptide" evidence="1">
    <location>
        <begin position="1"/>
        <end position="15"/>
    </location>
</feature>
<dbReference type="Pfam" id="PF00149">
    <property type="entry name" value="Metallophos"/>
    <property type="match status" value="1"/>
</dbReference>
<dbReference type="GO" id="GO:0016787">
    <property type="term" value="F:hydrolase activity"/>
    <property type="evidence" value="ECO:0007669"/>
    <property type="project" value="InterPro"/>
</dbReference>
<dbReference type="EMBL" id="BEGY01000074">
    <property type="protein sequence ID" value="GAX82028.1"/>
    <property type="molecule type" value="Genomic_DNA"/>
</dbReference>
<organism evidence="3 4">
    <name type="scientific">Chlamydomonas eustigma</name>
    <dbReference type="NCBI Taxonomy" id="1157962"/>
    <lineage>
        <taxon>Eukaryota</taxon>
        <taxon>Viridiplantae</taxon>
        <taxon>Chlorophyta</taxon>
        <taxon>core chlorophytes</taxon>
        <taxon>Chlorophyceae</taxon>
        <taxon>CS clade</taxon>
        <taxon>Chlamydomonadales</taxon>
        <taxon>Chlamydomonadaceae</taxon>
        <taxon>Chlamydomonas</taxon>
    </lineage>
</organism>
<keyword evidence="4" id="KW-1185">Reference proteome</keyword>
<dbReference type="SUPFAM" id="SSF56300">
    <property type="entry name" value="Metallo-dependent phosphatases"/>
    <property type="match status" value="1"/>
</dbReference>
<comment type="caution">
    <text evidence="3">The sequence shown here is derived from an EMBL/GenBank/DDBJ whole genome shotgun (WGS) entry which is preliminary data.</text>
</comment>
<dbReference type="PANTHER" id="PTHR14795:SF0">
    <property type="entry name" value="TRANSMEMBRANE PROTEIN 62"/>
    <property type="match status" value="1"/>
</dbReference>
<reference evidence="3 4" key="1">
    <citation type="submission" date="2017-08" db="EMBL/GenBank/DDBJ databases">
        <title>Acidophilic green algal genome provides insights into adaptation to an acidic environment.</title>
        <authorList>
            <person name="Hirooka S."/>
            <person name="Hirose Y."/>
            <person name="Kanesaki Y."/>
            <person name="Higuchi S."/>
            <person name="Fujiwara T."/>
            <person name="Onuma R."/>
            <person name="Era A."/>
            <person name="Ohbayashi R."/>
            <person name="Uzuka A."/>
            <person name="Nozaki H."/>
            <person name="Yoshikawa H."/>
            <person name="Miyagishima S.Y."/>
        </authorList>
    </citation>
    <scope>NUCLEOTIDE SEQUENCE [LARGE SCALE GENOMIC DNA]</scope>
    <source>
        <strain evidence="3 4">NIES-2499</strain>
    </source>
</reference>
<keyword evidence="1" id="KW-0732">Signal</keyword>
<feature type="domain" description="Calcineurin-like phosphoesterase" evidence="2">
    <location>
        <begin position="29"/>
        <end position="134"/>
    </location>
</feature>
<sequence length="891" mass="98981">MQLVLLALLLRGSLADHVASEGRKLPTLLLQLSDLHISVHSPDSTRIADLKALGTNLLSVWRPDAIVISGDLTDGKTVSGKGAQQEKEWALYHTLWRQLANSSHLPASAVMDVRGNHDTFDVIRGSPSDFFTQYSATAHYVHERSTGSNCGTRLQAVSRELVRTDCHKSSHQRVHVREVKFRHFYPSEETIHIDPSGIEGNDNTACPAVLLLSVDATPDPGLRGPTNFLGVAKLDLLLQVEAAMNATRACLYVRGCAVPPVIALGHHPLSTIALSPMNLFSHAQSSQYQLYQNDSNLTDCCEEGAGTEAQHPHISNFHEVSATTLTKVLMRNNVSLYLNGHLHDAFGVRLHKHHEGCKGKHLLELVMTDWKLIRSLRLIAIDDRSQAGATYVDLSYKRPTASGAPSLSSADPDRVVGDFVVIILSPMDARYSTSPLSDKPITTDTTEAPMIRVLLLTAGTLPASPSKVHSGLDVIASDPYSHHSHYGRTSLHEVTAIISCGSRKELRKELLNIVLHRESMAPGKMVYSGSVPDNLDRNECVSRLWVQVVVKEQVQGSDVHPAAPPFSSHLNSVRSSKSDVRPVYALSLVRGGRQGVKEEHMAPFERTWVEWTVLSVSWQSVGYLSFLMQWFLLMGLLIVVPRCKEERSPQSSTSCVKKFLICEVVSPNHHHHHIGSQYQQAHCLVSTFRALFNSRAAVVTFMGPIKWIWTGSRSTAALPSSLWWPLVLYLMYLPIGPWMLACVSTLDVQSNNMNSALNSMNGSQQTLFSEEKEMGGGKCMWGFITAFGIYVGSEESWWHRVSTEDMLLVTNVHMLMSKSMKDKRCLSVVIVLLVGDVYYPKLLLDTIIGQMCSSTQQRAETRDHRGLPLAHPFDPWYYSLWNIYLVCQNFD</sequence>
<evidence type="ECO:0000259" key="2">
    <source>
        <dbReference type="Pfam" id="PF00149"/>
    </source>
</evidence>
<gene>
    <name evidence="3" type="ORF">CEUSTIGMA_g9456.t1</name>
</gene>
<evidence type="ECO:0000313" key="4">
    <source>
        <dbReference type="Proteomes" id="UP000232323"/>
    </source>
</evidence>
<accession>A0A250XG21</accession>